<name>A0AAD2HL85_9AGAR</name>
<evidence type="ECO:0000313" key="2">
    <source>
        <dbReference type="EMBL" id="CAK5278046.1"/>
    </source>
</evidence>
<evidence type="ECO:0000313" key="3">
    <source>
        <dbReference type="Proteomes" id="UP001295794"/>
    </source>
</evidence>
<sequence length="178" mass="19895">QSFLPPARNALQVLIYFRQTMLPRGPVGEKKKVLSTEIRSSPHVPSCNLCGSIYSSINPSIIPSPSALDVDCKIPAHRHHQDSRLSNSPGVLNLNCERAERASESRTAHCHVEQVLKCFDKLTNCRGLPKTHILSQPACGNYRQLQQPTAATHGDPGRDMRDLSWKDGHEQMTPHKRF</sequence>
<dbReference type="EMBL" id="CAVNYO010000421">
    <property type="protein sequence ID" value="CAK5278046.1"/>
    <property type="molecule type" value="Genomic_DNA"/>
</dbReference>
<protein>
    <submittedName>
        <fullName evidence="2">Uncharacterized protein</fullName>
    </submittedName>
</protein>
<feature type="region of interest" description="Disordered" evidence="1">
    <location>
        <begin position="147"/>
        <end position="178"/>
    </location>
</feature>
<gene>
    <name evidence="2" type="ORF">MYCIT1_LOCUS27281</name>
</gene>
<dbReference type="AlphaFoldDB" id="A0AAD2HL85"/>
<feature type="non-terminal residue" evidence="2">
    <location>
        <position position="1"/>
    </location>
</feature>
<keyword evidence="3" id="KW-1185">Reference proteome</keyword>
<organism evidence="2 3">
    <name type="scientific">Mycena citricolor</name>
    <dbReference type="NCBI Taxonomy" id="2018698"/>
    <lineage>
        <taxon>Eukaryota</taxon>
        <taxon>Fungi</taxon>
        <taxon>Dikarya</taxon>
        <taxon>Basidiomycota</taxon>
        <taxon>Agaricomycotina</taxon>
        <taxon>Agaricomycetes</taxon>
        <taxon>Agaricomycetidae</taxon>
        <taxon>Agaricales</taxon>
        <taxon>Marasmiineae</taxon>
        <taxon>Mycenaceae</taxon>
        <taxon>Mycena</taxon>
    </lineage>
</organism>
<accession>A0AAD2HL85</accession>
<proteinExistence type="predicted"/>
<dbReference type="Proteomes" id="UP001295794">
    <property type="component" value="Unassembled WGS sequence"/>
</dbReference>
<comment type="caution">
    <text evidence="2">The sequence shown here is derived from an EMBL/GenBank/DDBJ whole genome shotgun (WGS) entry which is preliminary data.</text>
</comment>
<feature type="compositionally biased region" description="Basic and acidic residues" evidence="1">
    <location>
        <begin position="155"/>
        <end position="178"/>
    </location>
</feature>
<reference evidence="2" key="1">
    <citation type="submission" date="2023-11" db="EMBL/GenBank/DDBJ databases">
        <authorList>
            <person name="De Vega J J."/>
            <person name="De Vega J J."/>
        </authorList>
    </citation>
    <scope>NUCLEOTIDE SEQUENCE</scope>
</reference>
<evidence type="ECO:0000256" key="1">
    <source>
        <dbReference type="SAM" id="MobiDB-lite"/>
    </source>
</evidence>